<feature type="coiled-coil region" evidence="1">
    <location>
        <begin position="200"/>
        <end position="227"/>
    </location>
</feature>
<dbReference type="InterPro" id="IPR027417">
    <property type="entry name" value="P-loop_NTPase"/>
</dbReference>
<dbReference type="Pfam" id="PF12532">
    <property type="entry name" value="DUF3732"/>
    <property type="match status" value="1"/>
</dbReference>
<organism evidence="2 3">
    <name type="scientific">Chryseolinea soli</name>
    <dbReference type="NCBI Taxonomy" id="2321403"/>
    <lineage>
        <taxon>Bacteria</taxon>
        <taxon>Pseudomonadati</taxon>
        <taxon>Bacteroidota</taxon>
        <taxon>Cytophagia</taxon>
        <taxon>Cytophagales</taxon>
        <taxon>Fulvivirgaceae</taxon>
        <taxon>Chryseolinea</taxon>
    </lineage>
</organism>
<sequence length="665" mass="76615">MNFKIKKIILYPKNKTLLKREVNFDLKRVNVIVGDSQTGKSAIIPIIDYCLGSSKCAIPVGPIRDYCEWFALLIQTGPIELFLARREPGEQAQTSDMFLDEGKRVKIPESISIKNRTNKEVVNRLNQIAKLPSLDFADDESNIKPYEERPSFKDFLAFCFQPQHIIANPYTLFYKADTIEHRFKLETIFPLALGVINNSTLELKKRLKALEEELRMKRRELDDRQKILKAWEVEIKSNYITAIEFGLLNEAPMPDETWVLQDYLVFLKTIPENIRTSKAPQVDIGATKKVLDYINTLKNKETEIIEDLYNRRTKLEQIRTFNSTSSLYEEALTTQLKKLEPINNGWLQSKIRDSHSCPLCGTETKSATKEIRTLISISTKIKLKASVIDKSKDILDKEITELLGQVDGLEDQLNRIRKQLRELSSKNDQLDRGNKNQENVYRYQGRIEQNLKNLKETEGDGQLSQQINKLVQDIANLNGKIGNFAINKRLQDALKRISITINTYKEILRVENYSNPTELNIKELTLKISSKSGREDYLWEIGSGSNWMGYHVSTILALHDHFLKLKDENNYVPSFTVFDQPSQAYFPEMVRKIGKTPTVASDDLPRVRAIFQSFSKFTSDNKAKCQVIVLEHAGNDIWGNIENIHFVEGHRWTKDNALIPLAWLL</sequence>
<dbReference type="EMBL" id="CP032382">
    <property type="protein sequence ID" value="AYB32512.1"/>
    <property type="molecule type" value="Genomic_DNA"/>
</dbReference>
<keyword evidence="1" id="KW-0175">Coiled coil</keyword>
<dbReference type="OrthoDB" id="103556at2"/>
<dbReference type="InterPro" id="IPR022205">
    <property type="entry name" value="DUF3732"/>
</dbReference>
<evidence type="ECO:0000313" key="2">
    <source>
        <dbReference type="EMBL" id="AYB32512.1"/>
    </source>
</evidence>
<dbReference type="AlphaFoldDB" id="A0A385SNU8"/>
<evidence type="ECO:0000313" key="3">
    <source>
        <dbReference type="Proteomes" id="UP000266183"/>
    </source>
</evidence>
<keyword evidence="3" id="KW-1185">Reference proteome</keyword>
<dbReference type="Gene3D" id="3.40.50.300">
    <property type="entry name" value="P-loop containing nucleotide triphosphate hydrolases"/>
    <property type="match status" value="1"/>
</dbReference>
<dbReference type="Proteomes" id="UP000266183">
    <property type="component" value="Chromosome"/>
</dbReference>
<evidence type="ECO:0000256" key="1">
    <source>
        <dbReference type="SAM" id="Coils"/>
    </source>
</evidence>
<name>A0A385SNU8_9BACT</name>
<reference evidence="3" key="1">
    <citation type="submission" date="2018-09" db="EMBL/GenBank/DDBJ databases">
        <title>Chryseolinea sp. KIS68-18 isolated from soil.</title>
        <authorList>
            <person name="Weon H.-Y."/>
            <person name="Kwon S.-W."/>
            <person name="Lee S.A."/>
        </authorList>
    </citation>
    <scope>NUCLEOTIDE SEQUENCE [LARGE SCALE GENOMIC DNA]</scope>
    <source>
        <strain evidence="3">KIS68-18</strain>
    </source>
</reference>
<dbReference type="RefSeq" id="WP_119755765.1">
    <property type="nucleotide sequence ID" value="NZ_CP032382.1"/>
</dbReference>
<protein>
    <submittedName>
        <fullName evidence="2">DUF3732 domain-containing protein</fullName>
    </submittedName>
</protein>
<accession>A0A385SNU8</accession>
<dbReference type="KEGG" id="chk:D4L85_18875"/>
<gene>
    <name evidence="2" type="ORF">D4L85_18875</name>
</gene>
<proteinExistence type="predicted"/>
<feature type="coiled-coil region" evidence="1">
    <location>
        <begin position="392"/>
        <end position="440"/>
    </location>
</feature>